<dbReference type="Gene3D" id="2.30.110.10">
    <property type="entry name" value="Electron Transport, Fmn-binding Protein, Chain A"/>
    <property type="match status" value="1"/>
</dbReference>
<feature type="domain" description="Flavin reductase like" evidence="2">
    <location>
        <begin position="28"/>
        <end position="171"/>
    </location>
</feature>
<keyword evidence="1" id="KW-0560">Oxidoreductase</keyword>
<dbReference type="AlphaFoldDB" id="A0A7X6KS75"/>
<dbReference type="SUPFAM" id="SSF50475">
    <property type="entry name" value="FMN-binding split barrel"/>
    <property type="match status" value="1"/>
</dbReference>
<gene>
    <name evidence="3" type="ORF">HGA03_00070</name>
</gene>
<dbReference type="GO" id="GO:0042602">
    <property type="term" value="F:riboflavin reductase (NADPH) activity"/>
    <property type="evidence" value="ECO:0007669"/>
    <property type="project" value="TreeGrafter"/>
</dbReference>
<dbReference type="InterPro" id="IPR050268">
    <property type="entry name" value="NADH-dep_flavin_reductase"/>
</dbReference>
<accession>A0A7X6KS75</accession>
<dbReference type="SMART" id="SM00903">
    <property type="entry name" value="Flavin_Reduct"/>
    <property type="match status" value="1"/>
</dbReference>
<dbReference type="Proteomes" id="UP000581206">
    <property type="component" value="Unassembled WGS sequence"/>
</dbReference>
<dbReference type="Pfam" id="PF01613">
    <property type="entry name" value="Flavin_Reduct"/>
    <property type="match status" value="1"/>
</dbReference>
<dbReference type="PANTHER" id="PTHR30466">
    <property type="entry name" value="FLAVIN REDUCTASE"/>
    <property type="match status" value="1"/>
</dbReference>
<name>A0A7X6KS75_9CELL</name>
<sequence length="183" mass="19660">MSTLSRLEADLIEQDEPQLTPDQYKSVFRRHAAGVAVVTLLGDRGPVGFTATSVISVSAAPPLLAFSIDSGSSSWPALARTRTLVVSFLAHDQADLSTRFAARGEDRFAAGGWSTLPTGEPVLDGAQSWVRGRVVQRTPVGTSYLVSVRALDHGTREDAEPLVYRDRRYYALAAVDGTSAANR</sequence>
<keyword evidence="4" id="KW-1185">Reference proteome</keyword>
<proteinExistence type="predicted"/>
<reference evidence="3 4" key="1">
    <citation type="submission" date="2020-04" db="EMBL/GenBank/DDBJ databases">
        <title>MicrobeNet Type strains.</title>
        <authorList>
            <person name="Nicholson A.C."/>
        </authorList>
    </citation>
    <scope>NUCLEOTIDE SEQUENCE [LARGE SCALE GENOMIC DNA]</scope>
    <source>
        <strain evidence="3 4">ATCC BAA-788</strain>
    </source>
</reference>
<evidence type="ECO:0000259" key="2">
    <source>
        <dbReference type="SMART" id="SM00903"/>
    </source>
</evidence>
<organism evidence="3 4">
    <name type="scientific">Cellulomonas denverensis</name>
    <dbReference type="NCBI Taxonomy" id="264297"/>
    <lineage>
        <taxon>Bacteria</taxon>
        <taxon>Bacillati</taxon>
        <taxon>Actinomycetota</taxon>
        <taxon>Actinomycetes</taxon>
        <taxon>Micrococcales</taxon>
        <taxon>Cellulomonadaceae</taxon>
        <taxon>Cellulomonas</taxon>
    </lineage>
</organism>
<dbReference type="GO" id="GO:0010181">
    <property type="term" value="F:FMN binding"/>
    <property type="evidence" value="ECO:0007669"/>
    <property type="project" value="InterPro"/>
</dbReference>
<dbReference type="EMBL" id="JAAXOX010000001">
    <property type="protein sequence ID" value="NKY21058.1"/>
    <property type="molecule type" value="Genomic_DNA"/>
</dbReference>
<protein>
    <submittedName>
        <fullName evidence="3">Flavin reductase family protein</fullName>
    </submittedName>
</protein>
<dbReference type="PANTHER" id="PTHR30466:SF1">
    <property type="entry name" value="FMN REDUCTASE (NADH) RUTF"/>
    <property type="match status" value="1"/>
</dbReference>
<evidence type="ECO:0000313" key="4">
    <source>
        <dbReference type="Proteomes" id="UP000581206"/>
    </source>
</evidence>
<evidence type="ECO:0000313" key="3">
    <source>
        <dbReference type="EMBL" id="NKY21058.1"/>
    </source>
</evidence>
<dbReference type="GO" id="GO:0006208">
    <property type="term" value="P:pyrimidine nucleobase catabolic process"/>
    <property type="evidence" value="ECO:0007669"/>
    <property type="project" value="TreeGrafter"/>
</dbReference>
<dbReference type="InterPro" id="IPR002563">
    <property type="entry name" value="Flavin_Rdtase-like_dom"/>
</dbReference>
<comment type="caution">
    <text evidence="3">The sequence shown here is derived from an EMBL/GenBank/DDBJ whole genome shotgun (WGS) entry which is preliminary data.</text>
</comment>
<dbReference type="InterPro" id="IPR012349">
    <property type="entry name" value="Split_barrel_FMN-bd"/>
</dbReference>
<dbReference type="RefSeq" id="WP_168628195.1">
    <property type="nucleotide sequence ID" value="NZ_BONL01000014.1"/>
</dbReference>
<evidence type="ECO:0000256" key="1">
    <source>
        <dbReference type="ARBA" id="ARBA00023002"/>
    </source>
</evidence>